<keyword evidence="8 9" id="KW-0472">Membrane</keyword>
<protein>
    <recommendedName>
        <fullName evidence="9">Riboflavin transporter</fullName>
    </recommendedName>
</protein>
<feature type="transmembrane region" description="Helical" evidence="9">
    <location>
        <begin position="326"/>
        <end position="349"/>
    </location>
</feature>
<evidence type="ECO:0000256" key="8">
    <source>
        <dbReference type="ARBA" id="ARBA00023136"/>
    </source>
</evidence>
<evidence type="ECO:0000256" key="1">
    <source>
        <dbReference type="ARBA" id="ARBA00000215"/>
    </source>
</evidence>
<comment type="subcellular location">
    <subcellularLocation>
        <location evidence="2 9">Cell membrane</location>
        <topology evidence="2 9">Multi-pass membrane protein</topology>
    </subcellularLocation>
</comment>
<keyword evidence="7 9" id="KW-1133">Transmembrane helix</keyword>
<evidence type="ECO:0000256" key="9">
    <source>
        <dbReference type="RuleBase" id="RU368035"/>
    </source>
</evidence>
<accession>A0A2T7PUV7</accession>
<feature type="compositionally biased region" description="Polar residues" evidence="10">
    <location>
        <begin position="253"/>
        <end position="273"/>
    </location>
</feature>
<dbReference type="GO" id="GO:0032217">
    <property type="term" value="F:riboflavin transmembrane transporter activity"/>
    <property type="evidence" value="ECO:0007669"/>
    <property type="project" value="UniProtKB-UniRule"/>
</dbReference>
<feature type="transmembrane region" description="Helical" evidence="9">
    <location>
        <begin position="420"/>
        <end position="441"/>
    </location>
</feature>
<feature type="transmembrane region" description="Helical" evidence="9">
    <location>
        <begin position="26"/>
        <end position="47"/>
    </location>
</feature>
<dbReference type="PANTHER" id="PTHR12929:SF10">
    <property type="entry name" value="RIBOFLAVIN TRANSPORTER"/>
    <property type="match status" value="1"/>
</dbReference>
<feature type="region of interest" description="Disordered" evidence="10">
    <location>
        <begin position="253"/>
        <end position="280"/>
    </location>
</feature>
<evidence type="ECO:0000256" key="3">
    <source>
        <dbReference type="ARBA" id="ARBA00006366"/>
    </source>
</evidence>
<feature type="transmembrane region" description="Helical" evidence="9">
    <location>
        <begin position="386"/>
        <end position="408"/>
    </location>
</feature>
<keyword evidence="6 9" id="KW-0812">Transmembrane</keyword>
<gene>
    <name evidence="11" type="ORF">C0Q70_04196</name>
</gene>
<keyword evidence="4 9" id="KW-0813">Transport</keyword>
<dbReference type="Proteomes" id="UP000245119">
    <property type="component" value="Linkage Group LG2"/>
</dbReference>
<comment type="similarity">
    <text evidence="3 9">Belongs to the riboflavin transporter family.</text>
</comment>
<dbReference type="AlphaFoldDB" id="A0A2T7PUV7"/>
<comment type="function">
    <text evidence="9">Plasma membrane transporter mediating the uptake by cells of the water soluble vitamin B2/riboflavin that plays a key role in biochemical oxidation-reduction reactions of the carbohydrate, lipid, and amino acid metabolism.</text>
</comment>
<evidence type="ECO:0000256" key="10">
    <source>
        <dbReference type="SAM" id="MobiDB-lite"/>
    </source>
</evidence>
<reference evidence="11 12" key="1">
    <citation type="submission" date="2018-04" db="EMBL/GenBank/DDBJ databases">
        <title>The genome of golden apple snail Pomacea canaliculata provides insight into stress tolerance and invasive adaptation.</title>
        <authorList>
            <person name="Liu C."/>
            <person name="Liu B."/>
            <person name="Ren Y."/>
            <person name="Zhang Y."/>
            <person name="Wang H."/>
            <person name="Li S."/>
            <person name="Jiang F."/>
            <person name="Yin L."/>
            <person name="Zhang G."/>
            <person name="Qian W."/>
            <person name="Fan W."/>
        </authorList>
    </citation>
    <scope>NUCLEOTIDE SEQUENCE [LARGE SCALE GENOMIC DNA]</scope>
    <source>
        <strain evidence="11">SZHN2017</strain>
        <tissue evidence="11">Muscle</tissue>
    </source>
</reference>
<organism evidence="11 12">
    <name type="scientific">Pomacea canaliculata</name>
    <name type="common">Golden apple snail</name>
    <dbReference type="NCBI Taxonomy" id="400727"/>
    <lineage>
        <taxon>Eukaryota</taxon>
        <taxon>Metazoa</taxon>
        <taxon>Spiralia</taxon>
        <taxon>Lophotrochozoa</taxon>
        <taxon>Mollusca</taxon>
        <taxon>Gastropoda</taxon>
        <taxon>Caenogastropoda</taxon>
        <taxon>Architaenioglossa</taxon>
        <taxon>Ampullarioidea</taxon>
        <taxon>Ampullariidae</taxon>
        <taxon>Pomacea</taxon>
    </lineage>
</organism>
<dbReference type="PANTHER" id="PTHR12929">
    <property type="entry name" value="SOLUTE CARRIER FAMILY 52"/>
    <property type="match status" value="1"/>
</dbReference>
<dbReference type="InterPro" id="IPR009357">
    <property type="entry name" value="Riboflavin_transptr"/>
</dbReference>
<dbReference type="EMBL" id="PZQS01000002">
    <property type="protein sequence ID" value="PVD37201.1"/>
    <property type="molecule type" value="Genomic_DNA"/>
</dbReference>
<sequence length="487" mass="52721">MLTLRAARELQLPPNISSRIQMESKLLVHVLVCVFAVSSWVDINGMWVELPILVSHLPEQWTLPSYITVLGQITSYIIMLVGLTSTLLLSFFWRSTQHVAGAERSLALLTLSFFLSLMDCTSSVAYVAFMASLQPVYLSSFFVGEGLSGLLPALMALGQGVGEIKCVNASSTSERNVSGNVVNVTDYYVYPTYLPPRFSVQLFFLLLCGMIFLSMVAFSLLNFWGYCKDQFTNSRSFEDYNQVICPSDQSANDFESGDTTDTVQSPLLSSTPSLKCGSDGPKNDDALLQLSSGYSYPPPVSVKDGIDECTPLFGDKTKAPTREISLLLVQVVVINFFITSFLLSIQVYSSLPYGISIYNLVVTLTNIANPLACAVAIFLPVTSCVGISVLTGLGLVCTVYVVLCASLSPAPPLVASTAGGPVIVLLWIAVSFFLTYAKISVAGVMRHVGRRALIWYGSATQVGSLLGALTGFVLVNQVKVFNDASWC</sequence>
<evidence type="ECO:0000256" key="2">
    <source>
        <dbReference type="ARBA" id="ARBA00004651"/>
    </source>
</evidence>
<comment type="caution">
    <text evidence="11">The sequence shown here is derived from an EMBL/GenBank/DDBJ whole genome shotgun (WGS) entry which is preliminary data.</text>
</comment>
<comment type="catalytic activity">
    <reaction evidence="1 9">
        <text>riboflavin(in) = riboflavin(out)</text>
        <dbReference type="Rhea" id="RHEA:35015"/>
        <dbReference type="ChEBI" id="CHEBI:57986"/>
    </reaction>
</comment>
<dbReference type="GO" id="GO:0005886">
    <property type="term" value="C:plasma membrane"/>
    <property type="evidence" value="ECO:0007669"/>
    <property type="project" value="UniProtKB-SubCell"/>
</dbReference>
<feature type="transmembrane region" description="Helical" evidence="9">
    <location>
        <begin position="453"/>
        <end position="475"/>
    </location>
</feature>
<evidence type="ECO:0000256" key="4">
    <source>
        <dbReference type="ARBA" id="ARBA00022448"/>
    </source>
</evidence>
<keyword evidence="5 9" id="KW-1003">Cell membrane</keyword>
<feature type="transmembrane region" description="Helical" evidence="9">
    <location>
        <begin position="67"/>
        <end position="93"/>
    </location>
</feature>
<feature type="transmembrane region" description="Helical" evidence="9">
    <location>
        <begin position="105"/>
        <end position="129"/>
    </location>
</feature>
<evidence type="ECO:0000256" key="7">
    <source>
        <dbReference type="ARBA" id="ARBA00022989"/>
    </source>
</evidence>
<dbReference type="Pfam" id="PF06237">
    <property type="entry name" value="SLC52_ribofla_tr"/>
    <property type="match status" value="1"/>
</dbReference>
<evidence type="ECO:0000256" key="5">
    <source>
        <dbReference type="ARBA" id="ARBA00022475"/>
    </source>
</evidence>
<evidence type="ECO:0000313" key="11">
    <source>
        <dbReference type="EMBL" id="PVD37201.1"/>
    </source>
</evidence>
<dbReference type="OrthoDB" id="9995836at2759"/>
<keyword evidence="12" id="KW-1185">Reference proteome</keyword>
<proteinExistence type="inferred from homology"/>
<name>A0A2T7PUV7_POMCA</name>
<evidence type="ECO:0000313" key="12">
    <source>
        <dbReference type="Proteomes" id="UP000245119"/>
    </source>
</evidence>
<feature type="transmembrane region" description="Helical" evidence="9">
    <location>
        <begin position="202"/>
        <end position="226"/>
    </location>
</feature>
<evidence type="ECO:0000256" key="6">
    <source>
        <dbReference type="ARBA" id="ARBA00022692"/>
    </source>
</evidence>
<feature type="transmembrane region" description="Helical" evidence="9">
    <location>
        <begin position="355"/>
        <end position="379"/>
    </location>
</feature>